<dbReference type="KEGG" id="csg:Cylst_3914"/>
<feature type="repeat" description="TPR" evidence="1">
    <location>
        <begin position="665"/>
        <end position="698"/>
    </location>
</feature>
<feature type="repeat" description="TPR" evidence="1">
    <location>
        <begin position="623"/>
        <end position="656"/>
    </location>
</feature>
<dbReference type="SUPFAM" id="SSF81901">
    <property type="entry name" value="HCP-like"/>
    <property type="match status" value="1"/>
</dbReference>
<dbReference type="eggNOG" id="COG0457">
    <property type="taxonomic scope" value="Bacteria"/>
</dbReference>
<dbReference type="OrthoDB" id="525952at2"/>
<evidence type="ECO:0000259" key="3">
    <source>
        <dbReference type="Pfam" id="PF25201"/>
    </source>
</evidence>
<dbReference type="PROSITE" id="PS50005">
    <property type="entry name" value="TPR"/>
    <property type="match status" value="3"/>
</dbReference>
<dbReference type="RefSeq" id="WP_015209270.1">
    <property type="nucleotide sequence ID" value="NC_019757.1"/>
</dbReference>
<dbReference type="InterPro" id="IPR057575">
    <property type="entry name" value="nSTAND6_dom"/>
</dbReference>
<dbReference type="SMART" id="SM00028">
    <property type="entry name" value="TPR"/>
    <property type="match status" value="6"/>
</dbReference>
<dbReference type="PRINTS" id="PR00364">
    <property type="entry name" value="DISEASERSIST"/>
</dbReference>
<keyword evidence="2" id="KW-0175">Coiled coil</keyword>
<feature type="coiled-coil region" evidence="2">
    <location>
        <begin position="49"/>
        <end position="83"/>
    </location>
</feature>
<dbReference type="InterPro" id="IPR019734">
    <property type="entry name" value="TPR_rpt"/>
</dbReference>
<dbReference type="Pfam" id="PF25201">
    <property type="entry name" value="nSTAND6"/>
    <property type="match status" value="1"/>
</dbReference>
<dbReference type="Gene3D" id="3.40.50.300">
    <property type="entry name" value="P-loop containing nucleotide triphosphate hydrolases"/>
    <property type="match status" value="1"/>
</dbReference>
<gene>
    <name evidence="4" type="ORF">Cylst_3914</name>
</gene>
<reference evidence="4 5" key="1">
    <citation type="submission" date="2012-06" db="EMBL/GenBank/DDBJ databases">
        <title>Finished chromosome of genome of Cylindrospermum stagnale PCC 7417.</title>
        <authorList>
            <consortium name="US DOE Joint Genome Institute"/>
            <person name="Gugger M."/>
            <person name="Coursin T."/>
            <person name="Rippka R."/>
            <person name="Tandeau De Marsac N."/>
            <person name="Huntemann M."/>
            <person name="Wei C.-L."/>
            <person name="Han J."/>
            <person name="Detter J.C."/>
            <person name="Han C."/>
            <person name="Tapia R."/>
            <person name="Chen A."/>
            <person name="Kyrpides N."/>
            <person name="Mavromatis K."/>
            <person name="Markowitz V."/>
            <person name="Szeto E."/>
            <person name="Ivanova N."/>
            <person name="Pagani I."/>
            <person name="Pati A."/>
            <person name="Goodwin L."/>
            <person name="Nordberg H.P."/>
            <person name="Cantor M.N."/>
            <person name="Hua S.X."/>
            <person name="Woyke T."/>
            <person name="Kerfeld C.A."/>
        </authorList>
    </citation>
    <scope>NUCLEOTIDE SEQUENCE [LARGE SCALE GENOMIC DNA]</scope>
    <source>
        <strain evidence="4 5">PCC 7417</strain>
    </source>
</reference>
<evidence type="ECO:0000256" key="2">
    <source>
        <dbReference type="SAM" id="Coils"/>
    </source>
</evidence>
<proteinExistence type="predicted"/>
<feature type="domain" description="Novel STAND NTPase 6" evidence="3">
    <location>
        <begin position="110"/>
        <end position="198"/>
    </location>
</feature>
<organism evidence="4 5">
    <name type="scientific">Cylindrospermum stagnale PCC 7417</name>
    <dbReference type="NCBI Taxonomy" id="56107"/>
    <lineage>
        <taxon>Bacteria</taxon>
        <taxon>Bacillati</taxon>
        <taxon>Cyanobacteriota</taxon>
        <taxon>Cyanophyceae</taxon>
        <taxon>Nostocales</taxon>
        <taxon>Nostocaceae</taxon>
        <taxon>Cylindrospermum</taxon>
    </lineage>
</organism>
<dbReference type="Proteomes" id="UP000010475">
    <property type="component" value="Chromosome"/>
</dbReference>
<name>K9X2U9_9NOST</name>
<accession>K9X2U9</accession>
<dbReference type="InterPro" id="IPR027417">
    <property type="entry name" value="P-loop_NTPase"/>
</dbReference>
<dbReference type="SUPFAM" id="SSF52540">
    <property type="entry name" value="P-loop containing nucleoside triphosphate hydrolases"/>
    <property type="match status" value="1"/>
</dbReference>
<feature type="repeat" description="TPR" evidence="1">
    <location>
        <begin position="583"/>
        <end position="616"/>
    </location>
</feature>
<dbReference type="PATRIC" id="fig|56107.3.peg.4298"/>
<evidence type="ECO:0000313" key="4">
    <source>
        <dbReference type="EMBL" id="AFZ26027.1"/>
    </source>
</evidence>
<protein>
    <submittedName>
        <fullName evidence="4">TPR repeat-containing protein</fullName>
    </submittedName>
</protein>
<dbReference type="AlphaFoldDB" id="K9X2U9"/>
<dbReference type="PANTHER" id="PTHR10098">
    <property type="entry name" value="RAPSYN-RELATED"/>
    <property type="match status" value="1"/>
</dbReference>
<dbReference type="eggNOG" id="COG1672">
    <property type="taxonomic scope" value="Bacteria"/>
</dbReference>
<dbReference type="PANTHER" id="PTHR10098:SF108">
    <property type="entry name" value="TETRATRICOPEPTIDE REPEAT PROTEIN 28"/>
    <property type="match status" value="1"/>
</dbReference>
<sequence length="802" mass="91062">MNNPKSLTPSQRRQLEDRQNTLLKEWELRSQKIKDIRLDLAIEAGTTVKFQLKQQLQGEEAQQKQLEVELDEIEQKLNQEVVASSKNPLPVPATSNTLSLSAYNSKTWVGRDALITELTEKLEEKCRILALTGITGIGKTALAERLVVEIHRNGLQFHRLNFDDRGQGTDFISGALSLLPKLGETVTLEDQKDPQNALKHLLQTLRNNKFLVQIDSVEMLLQGDDEIGWNAFVDNLWVEFFQQLLAGGECQSQILLTSQALSEELEIEGSRYPRCWYRRDLGGLSEAERLQLFEKNGLKPDELGTKILKRIGKLYEGHPLLIQVIARDILDKPFYGNVQQYWQRYQTEFDEDERRKKKSTSSRKLQLLVKERVEKSLKRLPPDAYQMLCCSSVYRRPVPEGFWLAMLAEDKQDKALELLKSHNLAEEELRGDAVLLLRQHNLVREVARSLLRTDAALWQEAERKAARVWLNEYEPEPDAANLEKMRGSLEAFHHYCEVEDWEEAKAILIDQGVSAQLHTWSYFQEMLPLYERLLGKLDAALDVVCERGIGNAYVFLGNYPQAIEHYQQSLTTAYEIGDRNGEGNALGGLGIVYRVLGKYPQAIDYLQQQLNIAREIGDRNGEGQTLGNLGLVYYCLGKYPQAIDYLQQSLTIARAREIGDRNGEGNALGNLGLVYYCLGKYPQAIDYLQQSLTIAREIGDRNGEGNALGNWGATLLKLEQYPEAQQQLQTSLEIFKELGDREGEAEALLRLGQLHHKTGQLDRSREFCAQAHSLASILGIPLLKECEELQAMLTVDAAVDMP</sequence>
<dbReference type="EMBL" id="CP003642">
    <property type="protein sequence ID" value="AFZ26027.1"/>
    <property type="molecule type" value="Genomic_DNA"/>
</dbReference>
<evidence type="ECO:0000313" key="5">
    <source>
        <dbReference type="Proteomes" id="UP000010475"/>
    </source>
</evidence>
<dbReference type="InterPro" id="IPR011990">
    <property type="entry name" value="TPR-like_helical_dom_sf"/>
</dbReference>
<keyword evidence="1" id="KW-0802">TPR repeat</keyword>
<dbReference type="HOGENOM" id="CLU_012727_2_0_3"/>
<evidence type="ECO:0000256" key="1">
    <source>
        <dbReference type="PROSITE-ProRule" id="PRU00339"/>
    </source>
</evidence>
<dbReference type="STRING" id="56107.Cylst_3914"/>
<dbReference type="Pfam" id="PF13424">
    <property type="entry name" value="TPR_12"/>
    <property type="match status" value="3"/>
</dbReference>
<keyword evidence="5" id="KW-1185">Reference proteome</keyword>
<dbReference type="Gene3D" id="1.25.40.10">
    <property type="entry name" value="Tetratricopeptide repeat domain"/>
    <property type="match status" value="2"/>
</dbReference>